<organism evidence="1 2">
    <name type="scientific">Anaerorhabdus furcosa</name>
    <dbReference type="NCBI Taxonomy" id="118967"/>
    <lineage>
        <taxon>Bacteria</taxon>
        <taxon>Bacillati</taxon>
        <taxon>Bacillota</taxon>
        <taxon>Erysipelotrichia</taxon>
        <taxon>Erysipelotrichales</taxon>
        <taxon>Erysipelotrichaceae</taxon>
        <taxon>Anaerorhabdus</taxon>
    </lineage>
</organism>
<dbReference type="Proteomes" id="UP000243297">
    <property type="component" value="Unassembled WGS sequence"/>
</dbReference>
<dbReference type="OrthoDB" id="5951444at2"/>
<dbReference type="AlphaFoldDB" id="A0A1T4L428"/>
<gene>
    <name evidence="1" type="ORF">SAMN02745191_0716</name>
</gene>
<protein>
    <recommendedName>
        <fullName evidence="3">YdhG-like domain-containing protein</fullName>
    </recommendedName>
</protein>
<keyword evidence="2" id="KW-1185">Reference proteome</keyword>
<evidence type="ECO:0008006" key="3">
    <source>
        <dbReference type="Google" id="ProtNLM"/>
    </source>
</evidence>
<sequence>MKIEASSINELIKNSADKKNDLIQLDKIMMKVNSSFERWLYTNHNYTMIAYGKLTIDPNYPLFCLAPQKNYISLYIFNCGDEDILIHSYRNKLGKVSTGKYCIKISNFDVVNLDKLIELLSECNLRNQEKKLEN</sequence>
<dbReference type="STRING" id="118967.SAMN02745191_0716"/>
<proteinExistence type="predicted"/>
<accession>A0A1T4L428</accession>
<dbReference type="RefSeq" id="WP_078711153.1">
    <property type="nucleotide sequence ID" value="NZ_FUWY01000002.1"/>
</dbReference>
<evidence type="ECO:0000313" key="1">
    <source>
        <dbReference type="EMBL" id="SJZ49307.1"/>
    </source>
</evidence>
<evidence type="ECO:0000313" key="2">
    <source>
        <dbReference type="Proteomes" id="UP000243297"/>
    </source>
</evidence>
<name>A0A1T4L428_9FIRM</name>
<dbReference type="EMBL" id="FUWY01000002">
    <property type="protein sequence ID" value="SJZ49307.1"/>
    <property type="molecule type" value="Genomic_DNA"/>
</dbReference>
<reference evidence="2" key="1">
    <citation type="submission" date="2017-02" db="EMBL/GenBank/DDBJ databases">
        <authorList>
            <person name="Varghese N."/>
            <person name="Submissions S."/>
        </authorList>
    </citation>
    <scope>NUCLEOTIDE SEQUENCE [LARGE SCALE GENOMIC DNA]</scope>
    <source>
        <strain evidence="2">ATCC 25662</strain>
    </source>
</reference>